<dbReference type="AlphaFoldDB" id="U6GJ94"/>
<sequence length="368" mass="40373">MAMETSPTSADGRALGREQDDEQPGSANTTIQWRERELGQDGSAVEESRKFSDFRKERRRRRARYKKSITASWGLGEGVTGRMTGVLLLGLLLLTFILPIAVYRMHRMQSWRQHAPGALSHHDQEDQQPGQLQDPTYGGVDGFHSGAPDVNKVPATPNLQAAFAALKHTSDHGLLLTVRGEDWDAVREQFLASVNWVAGMPPSVFESPYKSEETLRLMLALDLACLENAAVEAKLAADDGRASHAGGYTEEIAAKLQRSMQARRQQAKAVDLWETLVVNDCLGSDPELKDSLLRLLLAVRSRAASSEYLAAAAAEVLFSAEPSARGHAEENRLYEGVAFIIKAGQLAATDSLIKTYVAPWLAIIFTSF</sequence>
<dbReference type="EMBL" id="HG670901">
    <property type="protein sequence ID" value="CDI78659.1"/>
    <property type="molecule type" value="Genomic_DNA"/>
</dbReference>
<keyword evidence="4" id="KW-1185">Reference proteome</keyword>
<keyword evidence="2" id="KW-0812">Transmembrane</keyword>
<evidence type="ECO:0000256" key="1">
    <source>
        <dbReference type="SAM" id="MobiDB-lite"/>
    </source>
</evidence>
<dbReference type="VEuPathDB" id="ToxoDB:EAH_00008270"/>
<dbReference type="RefSeq" id="XP_013251133.1">
    <property type="nucleotide sequence ID" value="XM_013395679.1"/>
</dbReference>
<reference evidence="3" key="1">
    <citation type="submission" date="2013-10" db="EMBL/GenBank/DDBJ databases">
        <title>Genomic analysis of the causative agents of coccidiosis in chickens.</title>
        <authorList>
            <person name="Reid A.J."/>
            <person name="Blake D."/>
            <person name="Billington K."/>
            <person name="Browne H."/>
            <person name="Dunn M."/>
            <person name="Hung S."/>
            <person name="Kawahara F."/>
            <person name="Miranda-Saavedra D."/>
            <person name="Mourier T."/>
            <person name="Nagra H."/>
            <person name="Otto T.D."/>
            <person name="Rawlings N."/>
            <person name="Sanchez A."/>
            <person name="Sanders M."/>
            <person name="Subramaniam C."/>
            <person name="Tay Y."/>
            <person name="Dear P."/>
            <person name="Doerig C."/>
            <person name="Gruber A."/>
            <person name="Parkinson J."/>
            <person name="Shirley M."/>
            <person name="Wan K.L."/>
            <person name="Berriman M."/>
            <person name="Tomley F."/>
            <person name="Pain A."/>
        </authorList>
    </citation>
    <scope>NUCLEOTIDE SEQUENCE</scope>
    <source>
        <strain evidence="3">Houghton</strain>
    </source>
</reference>
<evidence type="ECO:0008006" key="5">
    <source>
        <dbReference type="Google" id="ProtNLM"/>
    </source>
</evidence>
<dbReference type="OrthoDB" id="346172at2759"/>
<evidence type="ECO:0000313" key="3">
    <source>
        <dbReference type="EMBL" id="CDI78659.1"/>
    </source>
</evidence>
<organism evidence="3 4">
    <name type="scientific">Eimeria acervulina</name>
    <name type="common">Coccidian parasite</name>
    <dbReference type="NCBI Taxonomy" id="5801"/>
    <lineage>
        <taxon>Eukaryota</taxon>
        <taxon>Sar</taxon>
        <taxon>Alveolata</taxon>
        <taxon>Apicomplexa</taxon>
        <taxon>Conoidasida</taxon>
        <taxon>Coccidia</taxon>
        <taxon>Eucoccidiorida</taxon>
        <taxon>Eimeriorina</taxon>
        <taxon>Eimeriidae</taxon>
        <taxon>Eimeria</taxon>
    </lineage>
</organism>
<feature type="transmembrane region" description="Helical" evidence="2">
    <location>
        <begin position="83"/>
        <end position="103"/>
    </location>
</feature>
<keyword evidence="2" id="KW-1133">Transmembrane helix</keyword>
<dbReference type="OMA" id="IQWRERE"/>
<protein>
    <recommendedName>
        <fullName evidence="5">Transmembrane protein</fullName>
    </recommendedName>
</protein>
<dbReference type="GeneID" id="25268897"/>
<accession>U6GJ94</accession>
<dbReference type="Proteomes" id="UP000018050">
    <property type="component" value="Unassembled WGS sequence"/>
</dbReference>
<feature type="region of interest" description="Disordered" evidence="1">
    <location>
        <begin position="1"/>
        <end position="45"/>
    </location>
</feature>
<name>U6GJ94_EIMAC</name>
<evidence type="ECO:0000313" key="4">
    <source>
        <dbReference type="Proteomes" id="UP000018050"/>
    </source>
</evidence>
<gene>
    <name evidence="3" type="ORF">EAH_00008270</name>
</gene>
<evidence type="ECO:0000256" key="2">
    <source>
        <dbReference type="SAM" id="Phobius"/>
    </source>
</evidence>
<feature type="region of interest" description="Disordered" evidence="1">
    <location>
        <begin position="115"/>
        <end position="148"/>
    </location>
</feature>
<proteinExistence type="predicted"/>
<keyword evidence="2" id="KW-0472">Membrane</keyword>
<reference evidence="3" key="2">
    <citation type="submission" date="2013-10" db="EMBL/GenBank/DDBJ databases">
        <authorList>
            <person name="Aslett M."/>
        </authorList>
    </citation>
    <scope>NUCLEOTIDE SEQUENCE</scope>
    <source>
        <strain evidence="3">Houghton</strain>
    </source>
</reference>